<feature type="transmembrane region" description="Helical" evidence="7">
    <location>
        <begin position="78"/>
        <end position="97"/>
    </location>
</feature>
<dbReference type="PROSITE" id="PS50850">
    <property type="entry name" value="MFS"/>
    <property type="match status" value="1"/>
</dbReference>
<feature type="transmembrane region" description="Helical" evidence="7">
    <location>
        <begin position="240"/>
        <end position="262"/>
    </location>
</feature>
<dbReference type="AlphaFoldDB" id="A0A1I7C1M0"/>
<dbReference type="GO" id="GO:0005886">
    <property type="term" value="C:plasma membrane"/>
    <property type="evidence" value="ECO:0007669"/>
    <property type="project" value="UniProtKB-SubCell"/>
</dbReference>
<evidence type="ECO:0000256" key="5">
    <source>
        <dbReference type="ARBA" id="ARBA00022989"/>
    </source>
</evidence>
<feature type="transmembrane region" description="Helical" evidence="7">
    <location>
        <begin position="103"/>
        <end position="128"/>
    </location>
</feature>
<keyword evidence="2" id="KW-0813">Transport</keyword>
<dbReference type="InterPro" id="IPR050171">
    <property type="entry name" value="MFS_Transporters"/>
</dbReference>
<dbReference type="Gene3D" id="1.20.1250.20">
    <property type="entry name" value="MFS general substrate transporter like domains"/>
    <property type="match status" value="1"/>
</dbReference>
<comment type="subcellular location">
    <subcellularLocation>
        <location evidence="1">Cell membrane</location>
        <topology evidence="1">Multi-pass membrane protein</topology>
    </subcellularLocation>
</comment>
<feature type="domain" description="Major facilitator superfamily (MFS) profile" evidence="8">
    <location>
        <begin position="13"/>
        <end position="390"/>
    </location>
</feature>
<dbReference type="PANTHER" id="PTHR23517">
    <property type="entry name" value="RESISTANCE PROTEIN MDTM, PUTATIVE-RELATED-RELATED"/>
    <property type="match status" value="1"/>
</dbReference>
<evidence type="ECO:0000256" key="3">
    <source>
        <dbReference type="ARBA" id="ARBA00022475"/>
    </source>
</evidence>
<evidence type="ECO:0000256" key="1">
    <source>
        <dbReference type="ARBA" id="ARBA00004651"/>
    </source>
</evidence>
<protein>
    <submittedName>
        <fullName evidence="9">Cyanate permease</fullName>
    </submittedName>
</protein>
<dbReference type="Proteomes" id="UP000199546">
    <property type="component" value="Unassembled WGS sequence"/>
</dbReference>
<organism evidence="9 10">
    <name type="scientific">Geodermatophilus amargosae</name>
    <dbReference type="NCBI Taxonomy" id="1296565"/>
    <lineage>
        <taxon>Bacteria</taxon>
        <taxon>Bacillati</taxon>
        <taxon>Actinomycetota</taxon>
        <taxon>Actinomycetes</taxon>
        <taxon>Geodermatophilales</taxon>
        <taxon>Geodermatophilaceae</taxon>
        <taxon>Geodermatophilus</taxon>
    </lineage>
</organism>
<dbReference type="EMBL" id="FPBA01000017">
    <property type="protein sequence ID" value="SFT93313.1"/>
    <property type="molecule type" value="Genomic_DNA"/>
</dbReference>
<feature type="transmembrane region" description="Helical" evidence="7">
    <location>
        <begin position="208"/>
        <end position="234"/>
    </location>
</feature>
<keyword evidence="6 7" id="KW-0472">Membrane</keyword>
<dbReference type="InterPro" id="IPR011701">
    <property type="entry name" value="MFS"/>
</dbReference>
<reference evidence="10" key="1">
    <citation type="submission" date="2016-10" db="EMBL/GenBank/DDBJ databases">
        <authorList>
            <person name="Varghese N."/>
            <person name="Submissions S."/>
        </authorList>
    </citation>
    <scope>NUCLEOTIDE SEQUENCE [LARGE SCALE GENOMIC DNA]</scope>
    <source>
        <strain evidence="10">DSM 46136</strain>
    </source>
</reference>
<proteinExistence type="predicted"/>
<dbReference type="Pfam" id="PF07690">
    <property type="entry name" value="MFS_1"/>
    <property type="match status" value="1"/>
</dbReference>
<dbReference type="SUPFAM" id="SSF103473">
    <property type="entry name" value="MFS general substrate transporter"/>
    <property type="match status" value="1"/>
</dbReference>
<evidence type="ECO:0000256" key="4">
    <source>
        <dbReference type="ARBA" id="ARBA00022692"/>
    </source>
</evidence>
<keyword evidence="5 7" id="KW-1133">Transmembrane helix</keyword>
<evidence type="ECO:0000256" key="6">
    <source>
        <dbReference type="ARBA" id="ARBA00023136"/>
    </source>
</evidence>
<evidence type="ECO:0000256" key="7">
    <source>
        <dbReference type="SAM" id="Phobius"/>
    </source>
</evidence>
<dbReference type="STRING" id="1296565.SAMN05660657_03967"/>
<evidence type="ECO:0000256" key="2">
    <source>
        <dbReference type="ARBA" id="ARBA00022448"/>
    </source>
</evidence>
<keyword evidence="4 7" id="KW-0812">Transmembrane</keyword>
<dbReference type="InterPro" id="IPR020846">
    <property type="entry name" value="MFS_dom"/>
</dbReference>
<feature type="transmembrane region" description="Helical" evidence="7">
    <location>
        <begin position="299"/>
        <end position="323"/>
    </location>
</feature>
<feature type="transmembrane region" description="Helical" evidence="7">
    <location>
        <begin position="12"/>
        <end position="34"/>
    </location>
</feature>
<feature type="transmembrane region" description="Helical" evidence="7">
    <location>
        <begin position="274"/>
        <end position="293"/>
    </location>
</feature>
<feature type="transmembrane region" description="Helical" evidence="7">
    <location>
        <begin position="366"/>
        <end position="385"/>
    </location>
</feature>
<sequence length="410" mass="40190">MRGTRAAPSRAAVLTVSTLAMGLGAAPMPIVGYLGAAIRADLGLTGAQLGLVVGVFYGVTGVTSLLGSRVVDRLGARWWVAGDQALTAAGLAAVAAVGSFPALLVSSVVTGCGYAFVNAGTSVAVTAVSRPDQAATAVAVKTAGIPALLTVTALAGPPAAEAVGWRGVVLAMAGLAAVNAVLALLWVPSRRPARGPAGDRGSALPRGFVWVVLAATCFVVGTNPLSAFLVVSLVDGGVSPLTAGLVSATGTGAGTVAMVVVAHRSERRGPLPRAGTAARVCLVGLGGTLLLWAGTHLGLAVVAVGAVAGLLCAMVGAGFAHAVTVDRAPHAVGRATAVMSCGYYLGALVSPLGFGALADLTGGYDLPWAVTAAAMALSVASYTVVQRRVPPAVAAPRPAAEPAGAPPAQR</sequence>
<dbReference type="OrthoDB" id="5182707at2"/>
<name>A0A1I7C1M0_9ACTN</name>
<evidence type="ECO:0000313" key="10">
    <source>
        <dbReference type="Proteomes" id="UP000199546"/>
    </source>
</evidence>
<feature type="transmembrane region" description="Helical" evidence="7">
    <location>
        <begin position="135"/>
        <end position="155"/>
    </location>
</feature>
<feature type="transmembrane region" description="Helical" evidence="7">
    <location>
        <begin position="167"/>
        <end position="187"/>
    </location>
</feature>
<dbReference type="InterPro" id="IPR036259">
    <property type="entry name" value="MFS_trans_sf"/>
</dbReference>
<keyword evidence="3" id="KW-1003">Cell membrane</keyword>
<evidence type="ECO:0000259" key="8">
    <source>
        <dbReference type="PROSITE" id="PS50850"/>
    </source>
</evidence>
<accession>A0A1I7C1M0</accession>
<feature type="transmembrane region" description="Helical" evidence="7">
    <location>
        <begin position="335"/>
        <end position="354"/>
    </location>
</feature>
<gene>
    <name evidence="9" type="ORF">SAMN05660657_03967</name>
</gene>
<dbReference type="GO" id="GO:0022857">
    <property type="term" value="F:transmembrane transporter activity"/>
    <property type="evidence" value="ECO:0007669"/>
    <property type="project" value="InterPro"/>
</dbReference>
<evidence type="ECO:0000313" key="9">
    <source>
        <dbReference type="EMBL" id="SFT93313.1"/>
    </source>
</evidence>
<keyword evidence="10" id="KW-1185">Reference proteome</keyword>
<feature type="transmembrane region" description="Helical" evidence="7">
    <location>
        <begin position="46"/>
        <end position="66"/>
    </location>
</feature>